<protein>
    <submittedName>
        <fullName evidence="1">SUKH-3 domain-containing protein</fullName>
    </submittedName>
</protein>
<keyword evidence="2" id="KW-1185">Reference proteome</keyword>
<evidence type="ECO:0000313" key="2">
    <source>
        <dbReference type="Proteomes" id="UP001183388"/>
    </source>
</evidence>
<sequence>MAAGWVPGRQHAALAEHWADALSTHRSPHGHPHALFPAAFETWAELGELTLGPAGPGQAYAATGVVIDPLRGLHWARTLGELGRALGTELCPLGEEGGGTALLAIDREARLYCVDHTGDWYLGPDVLTGLTTLLTGALPHRLVPPDEAL</sequence>
<proteinExistence type="predicted"/>
<comment type="caution">
    <text evidence="1">The sequence shown here is derived from an EMBL/GenBank/DDBJ whole genome shotgun (WGS) entry which is preliminary data.</text>
</comment>
<reference evidence="2" key="1">
    <citation type="submission" date="2023-07" db="EMBL/GenBank/DDBJ databases">
        <title>30 novel species of actinomycetes from the DSMZ collection.</title>
        <authorList>
            <person name="Nouioui I."/>
        </authorList>
    </citation>
    <scope>NUCLEOTIDE SEQUENCE [LARGE SCALE GENOMIC DNA]</scope>
    <source>
        <strain evidence="2">DSM 44917</strain>
    </source>
</reference>
<name>A0ABU2LG05_9ACTN</name>
<accession>A0ABU2LG05</accession>
<dbReference type="Proteomes" id="UP001183388">
    <property type="component" value="Unassembled WGS sequence"/>
</dbReference>
<evidence type="ECO:0000313" key="1">
    <source>
        <dbReference type="EMBL" id="MDT0310501.1"/>
    </source>
</evidence>
<dbReference type="Pfam" id="PF14433">
    <property type="entry name" value="SUKH-3"/>
    <property type="match status" value="1"/>
</dbReference>
<gene>
    <name evidence="1" type="ORF">RM780_26650</name>
</gene>
<dbReference type="EMBL" id="JAVREN010000075">
    <property type="protein sequence ID" value="MDT0310501.1"/>
    <property type="molecule type" value="Genomic_DNA"/>
</dbReference>
<dbReference type="InterPro" id="IPR025850">
    <property type="entry name" value="SUKH-3"/>
</dbReference>
<organism evidence="1 2">
    <name type="scientific">Streptomyces boetiae</name>
    <dbReference type="NCBI Taxonomy" id="3075541"/>
    <lineage>
        <taxon>Bacteria</taxon>
        <taxon>Bacillati</taxon>
        <taxon>Actinomycetota</taxon>
        <taxon>Actinomycetes</taxon>
        <taxon>Kitasatosporales</taxon>
        <taxon>Streptomycetaceae</taxon>
        <taxon>Streptomyces</taxon>
    </lineage>
</organism>